<dbReference type="InterPro" id="IPR057326">
    <property type="entry name" value="KR_dom"/>
</dbReference>
<dbReference type="InterPro" id="IPR050091">
    <property type="entry name" value="PKS_NRPS_Biosynth_Enz"/>
</dbReference>
<dbReference type="InterPro" id="IPR001227">
    <property type="entry name" value="Ac_transferase_dom_sf"/>
</dbReference>
<dbReference type="GO" id="GO:0004315">
    <property type="term" value="F:3-oxoacyl-[acyl-carrier-protein] synthase activity"/>
    <property type="evidence" value="ECO:0007669"/>
    <property type="project" value="InterPro"/>
</dbReference>
<dbReference type="InterPro" id="IPR032821">
    <property type="entry name" value="PKS_assoc"/>
</dbReference>
<feature type="domain" description="PKS/mFAS DH" evidence="10">
    <location>
        <begin position="961"/>
        <end position="1280"/>
    </location>
</feature>
<dbReference type="PANTHER" id="PTHR43775:SF29">
    <property type="entry name" value="ASPERFURANONE POLYKETIDE SYNTHASE AFOG-RELATED"/>
    <property type="match status" value="1"/>
</dbReference>
<dbReference type="GO" id="GO:0016491">
    <property type="term" value="F:oxidoreductase activity"/>
    <property type="evidence" value="ECO:0007669"/>
    <property type="project" value="UniProtKB-KW"/>
</dbReference>
<dbReference type="PANTHER" id="PTHR43775">
    <property type="entry name" value="FATTY ACID SYNTHASE"/>
    <property type="match status" value="1"/>
</dbReference>
<keyword evidence="1" id="KW-0596">Phosphopantetheine</keyword>
<evidence type="ECO:0000313" key="11">
    <source>
        <dbReference type="EMBL" id="CEO55952.1"/>
    </source>
</evidence>
<dbReference type="SMART" id="SM00825">
    <property type="entry name" value="PKS_KS"/>
    <property type="match status" value="1"/>
</dbReference>
<keyword evidence="4" id="KW-0560">Oxidoreductase</keyword>
<dbReference type="EMBL" id="CDPU01000059">
    <property type="protein sequence ID" value="CEO55952.1"/>
    <property type="molecule type" value="Genomic_DNA"/>
</dbReference>
<dbReference type="GO" id="GO:0006633">
    <property type="term" value="P:fatty acid biosynthetic process"/>
    <property type="evidence" value="ECO:0007669"/>
    <property type="project" value="InterPro"/>
</dbReference>
<evidence type="ECO:0000256" key="1">
    <source>
        <dbReference type="ARBA" id="ARBA00022450"/>
    </source>
</evidence>
<keyword evidence="5" id="KW-0511">Multifunctional enzyme</keyword>
<dbReference type="Gene3D" id="1.10.1200.10">
    <property type="entry name" value="ACP-like"/>
    <property type="match status" value="1"/>
</dbReference>
<dbReference type="GO" id="GO:0004312">
    <property type="term" value="F:fatty acid synthase activity"/>
    <property type="evidence" value="ECO:0007669"/>
    <property type="project" value="TreeGrafter"/>
</dbReference>
<dbReference type="InterPro" id="IPR018201">
    <property type="entry name" value="Ketoacyl_synth_AS"/>
</dbReference>
<dbReference type="Gene3D" id="3.40.47.10">
    <property type="match status" value="1"/>
</dbReference>
<dbReference type="InterPro" id="IPR016035">
    <property type="entry name" value="Acyl_Trfase/lysoPLipase"/>
</dbReference>
<dbReference type="SUPFAM" id="SSF51735">
    <property type="entry name" value="NAD(P)-binding Rossmann-fold domains"/>
    <property type="match status" value="2"/>
</dbReference>
<dbReference type="InterPro" id="IPR020841">
    <property type="entry name" value="PKS_Beta-ketoAc_synthase_dom"/>
</dbReference>
<dbReference type="CDD" id="cd05195">
    <property type="entry name" value="enoyl_red"/>
    <property type="match status" value="1"/>
</dbReference>
<dbReference type="Pfam" id="PF08659">
    <property type="entry name" value="KR"/>
    <property type="match status" value="1"/>
</dbReference>
<feature type="active site" description="Proton acceptor; for dehydratase activity" evidence="6">
    <location>
        <position position="993"/>
    </location>
</feature>
<dbReference type="SUPFAM" id="SSF53901">
    <property type="entry name" value="Thiolase-like"/>
    <property type="match status" value="1"/>
</dbReference>
<dbReference type="InterPro" id="IPR014030">
    <property type="entry name" value="Ketoacyl_synth_N"/>
</dbReference>
<feature type="region of interest" description="N-terminal hotdog fold" evidence="6">
    <location>
        <begin position="961"/>
        <end position="1092"/>
    </location>
</feature>
<dbReference type="InterPro" id="IPR036291">
    <property type="entry name" value="NAD(P)-bd_dom_sf"/>
</dbReference>
<dbReference type="CDD" id="cd05274">
    <property type="entry name" value="KR_FAS_SDR_x"/>
    <property type="match status" value="1"/>
</dbReference>
<dbReference type="Gene3D" id="3.40.366.10">
    <property type="entry name" value="Malonyl-Coenzyme A Acyl Carrier Protein, domain 2"/>
    <property type="match status" value="1"/>
</dbReference>
<dbReference type="SMART" id="SM00827">
    <property type="entry name" value="PKS_AT"/>
    <property type="match status" value="1"/>
</dbReference>
<dbReference type="InterPro" id="IPR014043">
    <property type="entry name" value="Acyl_transferase_dom"/>
</dbReference>
<evidence type="ECO:0000256" key="5">
    <source>
        <dbReference type="ARBA" id="ARBA00023268"/>
    </source>
</evidence>
<keyword evidence="2" id="KW-0597">Phosphoprotein</keyword>
<dbReference type="InterPro" id="IPR056501">
    <property type="entry name" value="NAD-bd_HRPKS_sdrA"/>
</dbReference>
<feature type="region of interest" description="C-terminal hotdog fold" evidence="6">
    <location>
        <begin position="1123"/>
        <end position="1280"/>
    </location>
</feature>
<evidence type="ECO:0000256" key="4">
    <source>
        <dbReference type="ARBA" id="ARBA00023002"/>
    </source>
</evidence>
<dbReference type="InterPro" id="IPR036736">
    <property type="entry name" value="ACP-like_sf"/>
</dbReference>
<dbReference type="Pfam" id="PF00109">
    <property type="entry name" value="ketoacyl-synt"/>
    <property type="match status" value="1"/>
</dbReference>
<dbReference type="PROSITE" id="PS00606">
    <property type="entry name" value="KS3_1"/>
    <property type="match status" value="1"/>
</dbReference>
<dbReference type="Gene3D" id="3.10.129.110">
    <property type="entry name" value="Polyketide synthase dehydratase"/>
    <property type="match status" value="1"/>
</dbReference>
<dbReference type="InterPro" id="IPR049552">
    <property type="entry name" value="PKS_DH_N"/>
</dbReference>
<dbReference type="Gene3D" id="3.90.180.10">
    <property type="entry name" value="Medium-chain alcohol dehydrogenases, catalytic domain"/>
    <property type="match status" value="1"/>
</dbReference>
<dbReference type="Gene3D" id="3.40.50.720">
    <property type="entry name" value="NAD(P)-binding Rossmann-like Domain"/>
    <property type="match status" value="2"/>
</dbReference>
<dbReference type="PROSITE" id="PS52019">
    <property type="entry name" value="PKS_MFAS_DH"/>
    <property type="match status" value="1"/>
</dbReference>
<dbReference type="CDD" id="cd00833">
    <property type="entry name" value="PKS"/>
    <property type="match status" value="1"/>
</dbReference>
<dbReference type="SMART" id="SM00823">
    <property type="entry name" value="PKS_PP"/>
    <property type="match status" value="1"/>
</dbReference>
<dbReference type="GO" id="GO:0030639">
    <property type="term" value="P:polyketide biosynthetic process"/>
    <property type="evidence" value="ECO:0007669"/>
    <property type="project" value="UniProtKB-ARBA"/>
</dbReference>
<dbReference type="Pfam" id="PF00698">
    <property type="entry name" value="Acyl_transf_1"/>
    <property type="match status" value="1"/>
</dbReference>
<dbReference type="Pfam" id="PF14765">
    <property type="entry name" value="PS-DH"/>
    <property type="match status" value="1"/>
</dbReference>
<evidence type="ECO:0000256" key="6">
    <source>
        <dbReference type="PROSITE-ProRule" id="PRU01363"/>
    </source>
</evidence>
<dbReference type="InterPro" id="IPR042104">
    <property type="entry name" value="PKS_dehydratase_sf"/>
</dbReference>
<sequence>MVRLDKEEPIAIIGTACRLPGDSNSVDSLWDMISNSRTGHGKIPSDRWDADKWYHPDPDRKGGTCLSKIRPKHGYFIKQDVSQFDAPFFSTTAKEAAAMDPMKRLLLEVSYESIENAGIPVESLYNSQTGCYVGCMTNDYEMLSLHDIYDIGHSAASATSEAMIANRVSWFFGLKGPSLTLDTACSSSLYALHLACQSLKLGETNMSLVAGVNLMLFPNTMHQLSAMHMLSPEGISHTFDDRANGYGRGEGIACIVVKRLSDALRDGDTIRAVIRGTGANADGKTPSITQPSSTAQAELIQTTYARAGLNMTETQYFECHGTGTPVGDPIELEAIASTLGASRGAAGMGPLYIGSVKPSVGHTEGCSGLAGILKALGCLENGMLVPTYGVESLNPKLRLDDWNLALPSKVMKWPTQGQRRISVNSFGFGGANAHAILDDAYNYLNSRGLVGNHNTTPLDEEAGSESGISTGPDTPPSESDIFAKRLFILSSKDQSGVKRLEEAYTAALSSSKIDKNDYHYIDDLVHTLSNRRSHLDFRGFCVASSISELIDQLSKGLSKTKRSLRNRSNLLFVFTGQGAQWPAMGVELLGKPVFEESVLRSQEVLQQLGCRWNAIEELRKTEDSRILNPEFSQTLCTVLQVALVDLLRHWKAMPRATVGHSSGEIAATYAAGYISHADAVKIAYVRGLSSASVTRKGAMLAAGISREDAQAYLDQVELESAVVACVNSPSSVTLSGDVESINKLEKLISGDGKFARKLKVETAYHSPHMKSVAQSYFEQIGHIETLTPKSEGFENAFMFSSLTGQLVSPEQLTAQYWVSNMCATVEFSSAVSGILSHKQGEKGRTSIQWDAIVEIGPHAALKGPVQQIISATGAKSGSAKDAPYMALVLRGQDAIESSLAVAGKLWAIGHPVDLSTVNARSPGHVHKSLTNLPTYPWNHSRKFWHESYSTKSNRFPSHPRTDLLGVPVDLQNMFEPQWRNYLRVSENPWIEDHRITGTTLYPAAGMLVMALEGALKMSDNNKTLNGFRFRDVSFERGLVVPSDEESAVETRLSLHPHPEVEGRYGFVIFSTITSTAWTKHCYGSVELEYRRSLPNEVDDESTTTLEWDEQTSIYQGLLKETSAEDVEVDAFYDHLQSIGMEYGHLFRNVTTLKAIPSSKASHGAVIIPDTLSSMPEGFEFDHVIHPATMDAIFHLLLASFNDGRPVDEAAVPYHIGDMFVAKDQPHGLGKLYHGYGSLTSKSEDGHEIVGDLIVSDEAWSAPKLVVKDFALRQVTSTGNGISEDEFDLKKCAQIKWAESPDFVEYSQDIEALGAMASKNGQKMPEQVYIVLPNNASDSLSKLASNIIQNLQALGVPVILSLLLDLNENEIVGQHLISLLETESPFIYSWSEPEFNAFKTLVSKVEHMMWVTKGGLLRSWSSSADFAPSQGLLRVLRNEYTITTLPHLDLSSSFDLSNPANSLLILSVWISSQGKNAEMEYAEDAGTIHIPRAVDEPGFDAELQLANGRPKPVMTKLGNVSLPLKLAISADGTNCVGLEDVALEGSLGPHDVEIQVDYVGLGLNDVSSKKLNGWGKEAVGTVLAYGERVSSINIGQSVAVLLPTEASRTRIRVPESQVAPVPSHVSPQNAATMPFAFVTAQYALLEIARLRRDETVLLNVEAGDITQAAVQVAQLVGASVFVLVKSKVEKELLSEEYGLPSDRIFDVASNSFVAAIKKATNNQGVQVILNQGSTRATETAANLLSDFGYLVDLVGSSTVTRRLALPASAQSVSLIRIDMDSVIASKPDVVNTLVQRTFRDYCRRYSVRPVSGAQVFLVENIREAIQAVKKDAFGKVVVSLDREASVLTTPPPAPKLVLDADATFILAGGLGALGLNIAKTMVAHGAKDLVFLSRSGGGSSQKELDEFREQGVRAEAFKCDVTQASSVASVFQQLKRQGRVVKGVIQCAMVLEDTIFENMTHDKWLRAFLPKTRGSRNLLANLWPADEPFFVLLSSITGIIGNTAQANYASGNSFEDALAHHARNTLGIRATSIDVGLVSDSSHFTESGEFGDLKGYLNRYQHGWTGLQTTVDELLVCLRAIMRASTADEGRIPAQFVLGLGGKLIRKAGGTGFERDRKFDLRVIEVADSGNTDTKEESVSDKLNSAASLTEAAEAVEATLKRQIAIAVGVETDEVDSQRALPEFGVDSLNAVEIRNRVLKDMQSEISVFELLSSTPMADLAVKIASRSALVKLEVVKEE</sequence>
<dbReference type="SUPFAM" id="SSF50129">
    <property type="entry name" value="GroES-like"/>
    <property type="match status" value="1"/>
</dbReference>
<dbReference type="Pfam" id="PF02801">
    <property type="entry name" value="Ketoacyl-synt_C"/>
    <property type="match status" value="1"/>
</dbReference>
<dbReference type="InterPro" id="IPR009081">
    <property type="entry name" value="PP-bd_ACP"/>
</dbReference>
<dbReference type="GO" id="GO:0031177">
    <property type="term" value="F:phosphopantetheine binding"/>
    <property type="evidence" value="ECO:0007669"/>
    <property type="project" value="InterPro"/>
</dbReference>
<dbReference type="PROSITE" id="PS50075">
    <property type="entry name" value="CARRIER"/>
    <property type="match status" value="1"/>
</dbReference>
<organism evidence="11">
    <name type="scientific">Bionectria ochroleuca</name>
    <name type="common">Gliocladium roseum</name>
    <dbReference type="NCBI Taxonomy" id="29856"/>
    <lineage>
        <taxon>Eukaryota</taxon>
        <taxon>Fungi</taxon>
        <taxon>Dikarya</taxon>
        <taxon>Ascomycota</taxon>
        <taxon>Pezizomycotina</taxon>
        <taxon>Sordariomycetes</taxon>
        <taxon>Hypocreomycetidae</taxon>
        <taxon>Hypocreales</taxon>
        <taxon>Bionectriaceae</taxon>
        <taxon>Clonostachys</taxon>
    </lineage>
</organism>
<dbReference type="SUPFAM" id="SSF55048">
    <property type="entry name" value="Probable ACP-binding domain of malonyl-CoA ACP transacylase"/>
    <property type="match status" value="1"/>
</dbReference>
<dbReference type="InterPro" id="IPR020807">
    <property type="entry name" value="PKS_DH"/>
</dbReference>
<keyword evidence="3" id="KW-0808">Transferase</keyword>
<evidence type="ECO:0000256" key="3">
    <source>
        <dbReference type="ARBA" id="ARBA00022679"/>
    </source>
</evidence>
<feature type="active site" description="Proton donor; for dehydratase activity" evidence="6">
    <location>
        <position position="1190"/>
    </location>
</feature>
<dbReference type="Pfam" id="PF16197">
    <property type="entry name" value="KAsynt_C_assoc"/>
    <property type="match status" value="1"/>
</dbReference>
<dbReference type="InterPro" id="IPR006162">
    <property type="entry name" value="Ppantetheine_attach_site"/>
</dbReference>
<dbReference type="Pfam" id="PF23114">
    <property type="entry name" value="NAD-bd_HRPKS_sdrA"/>
    <property type="match status" value="1"/>
</dbReference>
<dbReference type="InterPro" id="IPR049900">
    <property type="entry name" value="PKS_mFAS_DH"/>
</dbReference>
<proteinExistence type="predicted"/>
<feature type="domain" description="Carrier" evidence="8">
    <location>
        <begin position="2153"/>
        <end position="2227"/>
    </location>
</feature>
<protein>
    <submittedName>
        <fullName evidence="11">Uncharacterized protein</fullName>
    </submittedName>
</protein>
<evidence type="ECO:0000256" key="2">
    <source>
        <dbReference type="ARBA" id="ARBA00022553"/>
    </source>
</evidence>
<dbReference type="InterPro" id="IPR020806">
    <property type="entry name" value="PKS_PP-bd"/>
</dbReference>
<accession>A0A0B7KKK8</accession>
<evidence type="ECO:0000256" key="7">
    <source>
        <dbReference type="SAM" id="MobiDB-lite"/>
    </source>
</evidence>
<dbReference type="InterPro" id="IPR049551">
    <property type="entry name" value="PKS_DH_C"/>
</dbReference>
<dbReference type="InterPro" id="IPR016036">
    <property type="entry name" value="Malonyl_transacylase_ACP-bd"/>
</dbReference>
<dbReference type="SUPFAM" id="SSF52151">
    <property type="entry name" value="FabD/lysophospholipase-like"/>
    <property type="match status" value="1"/>
</dbReference>
<dbReference type="SMART" id="SM00822">
    <property type="entry name" value="PKS_KR"/>
    <property type="match status" value="1"/>
</dbReference>
<dbReference type="SMART" id="SM00826">
    <property type="entry name" value="PKS_DH"/>
    <property type="match status" value="1"/>
</dbReference>
<dbReference type="InterPro" id="IPR014031">
    <property type="entry name" value="Ketoacyl_synth_C"/>
</dbReference>
<feature type="domain" description="Ketosynthase family 3 (KS3)" evidence="9">
    <location>
        <begin position="7"/>
        <end position="439"/>
    </location>
</feature>
<reference evidence="11" key="1">
    <citation type="submission" date="2015-01" db="EMBL/GenBank/DDBJ databases">
        <authorList>
            <person name="Durling Mikael"/>
        </authorList>
    </citation>
    <scope>NUCLEOTIDE SEQUENCE</scope>
</reference>
<evidence type="ECO:0000259" key="8">
    <source>
        <dbReference type="PROSITE" id="PS50075"/>
    </source>
</evidence>
<dbReference type="SUPFAM" id="SSF47336">
    <property type="entry name" value="ACP-like"/>
    <property type="match status" value="1"/>
</dbReference>
<name>A0A0B7KKK8_BIOOC</name>
<dbReference type="SMART" id="SM00829">
    <property type="entry name" value="PKS_ER"/>
    <property type="match status" value="1"/>
</dbReference>
<dbReference type="Pfam" id="PF21089">
    <property type="entry name" value="PKS_DH_N"/>
    <property type="match status" value="1"/>
</dbReference>
<dbReference type="InterPro" id="IPR011032">
    <property type="entry name" value="GroES-like_sf"/>
</dbReference>
<dbReference type="InterPro" id="IPR016039">
    <property type="entry name" value="Thiolase-like"/>
</dbReference>
<dbReference type="PROSITE" id="PS52004">
    <property type="entry name" value="KS3_2"/>
    <property type="match status" value="1"/>
</dbReference>
<dbReference type="InterPro" id="IPR013968">
    <property type="entry name" value="PKS_KR"/>
</dbReference>
<gene>
    <name evidence="11" type="ORF">BN869_000012010_1</name>
</gene>
<feature type="region of interest" description="Disordered" evidence="7">
    <location>
        <begin position="454"/>
        <end position="475"/>
    </location>
</feature>
<dbReference type="PROSITE" id="PS00012">
    <property type="entry name" value="PHOSPHOPANTETHEINE"/>
    <property type="match status" value="1"/>
</dbReference>
<evidence type="ECO:0000259" key="9">
    <source>
        <dbReference type="PROSITE" id="PS52004"/>
    </source>
</evidence>
<evidence type="ECO:0000259" key="10">
    <source>
        <dbReference type="PROSITE" id="PS52019"/>
    </source>
</evidence>
<dbReference type="InterPro" id="IPR020843">
    <property type="entry name" value="ER"/>
</dbReference>